<keyword evidence="2" id="KW-0067">ATP-binding</keyword>
<dbReference type="Gene3D" id="1.10.1410.40">
    <property type="match status" value="1"/>
</dbReference>
<name>A0A6P8I0Y4_ACTTE</name>
<dbReference type="GO" id="GO:0005524">
    <property type="term" value="F:ATP binding"/>
    <property type="evidence" value="ECO:0007669"/>
    <property type="project" value="UniProtKB-KW"/>
</dbReference>
<dbReference type="SMART" id="SM01265">
    <property type="entry name" value="Mab-21"/>
    <property type="match status" value="1"/>
</dbReference>
<feature type="domain" description="Mab-21-like HhH/H2TH-like" evidence="4">
    <location>
        <begin position="345"/>
        <end position="441"/>
    </location>
</feature>
<organism evidence="5 6">
    <name type="scientific">Actinia tenebrosa</name>
    <name type="common">Australian red waratah sea anemone</name>
    <dbReference type="NCBI Taxonomy" id="6105"/>
    <lineage>
        <taxon>Eukaryota</taxon>
        <taxon>Metazoa</taxon>
        <taxon>Cnidaria</taxon>
        <taxon>Anthozoa</taxon>
        <taxon>Hexacorallia</taxon>
        <taxon>Actiniaria</taxon>
        <taxon>Actiniidae</taxon>
        <taxon>Actinia</taxon>
    </lineage>
</organism>
<keyword evidence="2" id="KW-0547">Nucleotide-binding</keyword>
<protein>
    <submittedName>
        <fullName evidence="6">Uncharacterized protein LOC116294980</fullName>
    </submittedName>
</protein>
<proteinExistence type="predicted"/>
<feature type="compositionally biased region" description="Polar residues" evidence="3">
    <location>
        <begin position="691"/>
        <end position="704"/>
    </location>
</feature>
<dbReference type="Pfam" id="PF20266">
    <property type="entry name" value="Mab-21_C"/>
    <property type="match status" value="1"/>
</dbReference>
<gene>
    <name evidence="6" type="primary">LOC116294980</name>
</gene>
<dbReference type="InterPro" id="IPR046906">
    <property type="entry name" value="Mab-21_HhH/H2TH-like"/>
</dbReference>
<dbReference type="OrthoDB" id="6054423at2759"/>
<dbReference type="PANTHER" id="PTHR10656">
    <property type="entry name" value="CELL FATE DETERMINING PROTEIN MAB21-RELATED"/>
    <property type="match status" value="1"/>
</dbReference>
<evidence type="ECO:0000256" key="3">
    <source>
        <dbReference type="SAM" id="MobiDB-lite"/>
    </source>
</evidence>
<dbReference type="RefSeq" id="XP_031558542.1">
    <property type="nucleotide sequence ID" value="XM_031702682.1"/>
</dbReference>
<feature type="region of interest" description="Disordered" evidence="3">
    <location>
        <begin position="691"/>
        <end position="722"/>
    </location>
</feature>
<keyword evidence="5" id="KW-1185">Reference proteome</keyword>
<comment type="cofactor">
    <cofactor evidence="1">
        <name>Mg(2+)</name>
        <dbReference type="ChEBI" id="CHEBI:18420"/>
    </cofactor>
</comment>
<evidence type="ECO:0000259" key="4">
    <source>
        <dbReference type="Pfam" id="PF20266"/>
    </source>
</evidence>
<sequence>MAGNRFGLSSLDFKRQPLLDIPLHNESFSYDSTPVEDFLADQNPDTLRSLVFKYFIPIAEIQVNVSSEQKSLMKMLGDLYKDPPSNARSLMTSFFGISSPETEDIGEYMIHSGSSREELFLPPYQARNSDESADSEIDVYESADLDVMLLISQPLMCKLPEAMTSDNASPSSNVHLVMDNNGCHLGFTRILVEGNVDVLPEPLKKSVIHCEEGNYLSSEMFLSSIYDPLNSRFQTVEHLKGRKLTRQGPAINMKVLNEDELVKSIFDGDFVPTIKCDGLPDQLLAWQERIQTRPWPPEDIRLQLFQKPCYAVGVGYHGSPGKDMEWRLSASAIESVLGSSLTLVQRKCYILFKMLHKTALKEPKLLATYHLKNILFEALEETEGSASMWTEVNLIPCLYFLLDKLISHLENGRVMSYFIEGYNLIDHYPAENIKEVLEKVKAVRKAPEKYLMMFDAKFAFDFSKGKIFQDDFQPYFQLSKQEKPDNDFQLPAHSIVMSLIRHAHSDISMNELIKYNRAFALLEDAWKIMKVVNPDFNANQFSFMSDVTYSGVEVDQSCKFQEFLRTKYPEAIEANENVKSITSMLGLQLPAQGEASPIFKVLTYRMLVLESFCESKELHASGIQVLNADIYSGTEPTTIAISGTMQRAMLKIALWMTKLYVPAVKSPEELQLRKAAVAMEGMKECLELLSQTTSDSDTGNNTASLPEALTENDEYVPKVTNR</sequence>
<dbReference type="Proteomes" id="UP000515163">
    <property type="component" value="Unplaced"/>
</dbReference>
<dbReference type="GO" id="GO:0016779">
    <property type="term" value="F:nucleotidyltransferase activity"/>
    <property type="evidence" value="ECO:0007669"/>
    <property type="project" value="UniProtKB-ARBA"/>
</dbReference>
<accession>A0A6P8I0Y4</accession>
<dbReference type="InParanoid" id="A0A6P8I0Y4"/>
<dbReference type="PANTHER" id="PTHR10656:SF69">
    <property type="entry name" value="MAB-21-LIKE HHH_H2TH-LIKE DOMAIN-CONTAINING PROTEIN"/>
    <property type="match status" value="1"/>
</dbReference>
<dbReference type="AlphaFoldDB" id="A0A6P8I0Y4"/>
<evidence type="ECO:0000313" key="5">
    <source>
        <dbReference type="Proteomes" id="UP000515163"/>
    </source>
</evidence>
<evidence type="ECO:0000313" key="6">
    <source>
        <dbReference type="RefSeq" id="XP_031558542.1"/>
    </source>
</evidence>
<dbReference type="KEGG" id="aten:116294980"/>
<evidence type="ECO:0000256" key="1">
    <source>
        <dbReference type="ARBA" id="ARBA00001946"/>
    </source>
</evidence>
<dbReference type="GeneID" id="116294980"/>
<evidence type="ECO:0000256" key="2">
    <source>
        <dbReference type="ARBA" id="ARBA00022840"/>
    </source>
</evidence>
<dbReference type="InterPro" id="IPR024810">
    <property type="entry name" value="MAB21L/cGLR"/>
</dbReference>
<reference evidence="6" key="1">
    <citation type="submission" date="2025-08" db="UniProtKB">
        <authorList>
            <consortium name="RefSeq"/>
        </authorList>
    </citation>
    <scope>IDENTIFICATION</scope>
    <source>
        <tissue evidence="6">Tentacle</tissue>
    </source>
</reference>